<protein>
    <submittedName>
        <fullName evidence="2">Uncharacterized protein</fullName>
    </submittedName>
</protein>
<feature type="region of interest" description="Disordered" evidence="1">
    <location>
        <begin position="14"/>
        <end position="42"/>
    </location>
</feature>
<dbReference type="AlphaFoldDB" id="A0A4U0XFE3"/>
<dbReference type="Proteomes" id="UP000308768">
    <property type="component" value="Unassembled WGS sequence"/>
</dbReference>
<keyword evidence="3" id="KW-1185">Reference proteome</keyword>
<name>A0A4U0XFE3_9PEZI</name>
<evidence type="ECO:0000313" key="2">
    <source>
        <dbReference type="EMBL" id="TKA74931.1"/>
    </source>
</evidence>
<proteinExistence type="predicted"/>
<gene>
    <name evidence="2" type="ORF">B0A49_04100</name>
</gene>
<evidence type="ECO:0000313" key="3">
    <source>
        <dbReference type="Proteomes" id="UP000308768"/>
    </source>
</evidence>
<accession>A0A4U0XFE3</accession>
<dbReference type="EMBL" id="NAJN01000325">
    <property type="protein sequence ID" value="TKA74931.1"/>
    <property type="molecule type" value="Genomic_DNA"/>
</dbReference>
<reference evidence="2 3" key="1">
    <citation type="submission" date="2017-03" db="EMBL/GenBank/DDBJ databases">
        <title>Genomes of endolithic fungi from Antarctica.</title>
        <authorList>
            <person name="Coleine C."/>
            <person name="Masonjones S."/>
            <person name="Stajich J.E."/>
        </authorList>
    </citation>
    <scope>NUCLEOTIDE SEQUENCE [LARGE SCALE GENOMIC DNA]</scope>
    <source>
        <strain evidence="2 3">CCFEE 5187</strain>
    </source>
</reference>
<evidence type="ECO:0000256" key="1">
    <source>
        <dbReference type="SAM" id="MobiDB-lite"/>
    </source>
</evidence>
<sequence>MRIARLEAAIEGGALIGTHGKPKPRRSTPSAAHPTSLPQQRPEALRLRRGEDAYDAHLTAADPAAVAVDGTVRREEAALCRTRRAPDSALVHLVSNGYSSRWRVAAVRGRDGASCRGSLAGKALGADVAAVPCCGD</sequence>
<comment type="caution">
    <text evidence="2">The sequence shown here is derived from an EMBL/GenBank/DDBJ whole genome shotgun (WGS) entry which is preliminary data.</text>
</comment>
<organism evidence="2 3">
    <name type="scientific">Cryomyces minteri</name>
    <dbReference type="NCBI Taxonomy" id="331657"/>
    <lineage>
        <taxon>Eukaryota</taxon>
        <taxon>Fungi</taxon>
        <taxon>Dikarya</taxon>
        <taxon>Ascomycota</taxon>
        <taxon>Pezizomycotina</taxon>
        <taxon>Dothideomycetes</taxon>
        <taxon>Dothideomycetes incertae sedis</taxon>
        <taxon>Cryomyces</taxon>
    </lineage>
</organism>